<keyword evidence="3" id="KW-1185">Reference proteome</keyword>
<name>A0A9W7H4M8_HIBTR</name>
<protein>
    <recommendedName>
        <fullName evidence="4">RNase H type-1 domain-containing protein</fullName>
    </recommendedName>
</protein>
<dbReference type="EMBL" id="BSYR01000009">
    <property type="protein sequence ID" value="GMI70572.1"/>
    <property type="molecule type" value="Genomic_DNA"/>
</dbReference>
<reference evidence="2" key="1">
    <citation type="submission" date="2023-05" db="EMBL/GenBank/DDBJ databases">
        <title>Genome and transcriptome analyses reveal genes involved in the formation of fine ridges on petal epidermal cells in Hibiscus trionum.</title>
        <authorList>
            <person name="Koshimizu S."/>
            <person name="Masuda S."/>
            <person name="Ishii T."/>
            <person name="Shirasu K."/>
            <person name="Hoshino A."/>
            <person name="Arita M."/>
        </authorList>
    </citation>
    <scope>NUCLEOTIDE SEQUENCE</scope>
    <source>
        <strain evidence="2">Hamamatsu line</strain>
    </source>
</reference>
<evidence type="ECO:0008006" key="4">
    <source>
        <dbReference type="Google" id="ProtNLM"/>
    </source>
</evidence>
<dbReference type="InterPro" id="IPR053151">
    <property type="entry name" value="RNase_H-like"/>
</dbReference>
<dbReference type="Proteomes" id="UP001165190">
    <property type="component" value="Unassembled WGS sequence"/>
</dbReference>
<accession>A0A9W7H4M8</accession>
<evidence type="ECO:0000313" key="3">
    <source>
        <dbReference type="Proteomes" id="UP001165190"/>
    </source>
</evidence>
<evidence type="ECO:0000256" key="1">
    <source>
        <dbReference type="SAM" id="MobiDB-lite"/>
    </source>
</evidence>
<gene>
    <name evidence="2" type="ORF">HRI_000726500</name>
</gene>
<dbReference type="CDD" id="cd06222">
    <property type="entry name" value="RNase_H_like"/>
    <property type="match status" value="1"/>
</dbReference>
<comment type="caution">
    <text evidence="2">The sequence shown here is derived from an EMBL/GenBank/DDBJ whole genome shotgun (WGS) entry which is preliminary data.</text>
</comment>
<dbReference type="InterPro" id="IPR044730">
    <property type="entry name" value="RNase_H-like_dom_plant"/>
</dbReference>
<organism evidence="2 3">
    <name type="scientific">Hibiscus trionum</name>
    <name type="common">Flower of an hour</name>
    <dbReference type="NCBI Taxonomy" id="183268"/>
    <lineage>
        <taxon>Eukaryota</taxon>
        <taxon>Viridiplantae</taxon>
        <taxon>Streptophyta</taxon>
        <taxon>Embryophyta</taxon>
        <taxon>Tracheophyta</taxon>
        <taxon>Spermatophyta</taxon>
        <taxon>Magnoliopsida</taxon>
        <taxon>eudicotyledons</taxon>
        <taxon>Gunneridae</taxon>
        <taxon>Pentapetalae</taxon>
        <taxon>rosids</taxon>
        <taxon>malvids</taxon>
        <taxon>Malvales</taxon>
        <taxon>Malvaceae</taxon>
        <taxon>Malvoideae</taxon>
        <taxon>Hibiscus</taxon>
    </lineage>
</organism>
<evidence type="ECO:0000313" key="2">
    <source>
        <dbReference type="EMBL" id="GMI70572.1"/>
    </source>
</evidence>
<dbReference type="PANTHER" id="PTHR47723">
    <property type="entry name" value="OS05G0353850 PROTEIN"/>
    <property type="match status" value="1"/>
</dbReference>
<sequence length="86" mass="9510">MLIHGTSNTRPIGVERQLMHEQPRLEGWTRPPEGWSKLNTDGAVSGGSGMTSCGGVIRGAEGQWIMGFTRRLRVCSPLEAKLFWDL</sequence>
<dbReference type="PANTHER" id="PTHR47723:SF19">
    <property type="entry name" value="POLYNUCLEOTIDYL TRANSFERASE, RIBONUCLEASE H-LIKE SUPERFAMILY PROTEIN"/>
    <property type="match status" value="1"/>
</dbReference>
<feature type="region of interest" description="Disordered" evidence="1">
    <location>
        <begin position="23"/>
        <end position="50"/>
    </location>
</feature>
<dbReference type="OrthoDB" id="1002608at2759"/>
<dbReference type="AlphaFoldDB" id="A0A9W7H4M8"/>
<proteinExistence type="predicted"/>